<dbReference type="PANTHER" id="PTHR36702:SF1">
    <property type="entry name" value="HOLLIDAY JUNCTION RESOLVASE"/>
    <property type="match status" value="1"/>
</dbReference>
<name>A0A022QV85_ERYGU</name>
<organism evidence="1 2">
    <name type="scientific">Erythranthe guttata</name>
    <name type="common">Yellow monkey flower</name>
    <name type="synonym">Mimulus guttatus</name>
    <dbReference type="NCBI Taxonomy" id="4155"/>
    <lineage>
        <taxon>Eukaryota</taxon>
        <taxon>Viridiplantae</taxon>
        <taxon>Streptophyta</taxon>
        <taxon>Embryophyta</taxon>
        <taxon>Tracheophyta</taxon>
        <taxon>Spermatophyta</taxon>
        <taxon>Magnoliopsida</taxon>
        <taxon>eudicotyledons</taxon>
        <taxon>Gunneridae</taxon>
        <taxon>Pentapetalae</taxon>
        <taxon>asterids</taxon>
        <taxon>lamiids</taxon>
        <taxon>Lamiales</taxon>
        <taxon>Phrymaceae</taxon>
        <taxon>Erythranthe</taxon>
    </lineage>
</organism>
<evidence type="ECO:0000313" key="1">
    <source>
        <dbReference type="EMBL" id="EYU32617.1"/>
    </source>
</evidence>
<keyword evidence="2" id="KW-1185">Reference proteome</keyword>
<feature type="non-terminal residue" evidence="1">
    <location>
        <position position="1"/>
    </location>
</feature>
<protein>
    <submittedName>
        <fullName evidence="1">Uncharacterized protein</fullName>
    </submittedName>
</protein>
<dbReference type="STRING" id="4155.A0A022QV85"/>
<evidence type="ECO:0000313" key="2">
    <source>
        <dbReference type="Proteomes" id="UP000030748"/>
    </source>
</evidence>
<accession>A0A022QV85</accession>
<dbReference type="Proteomes" id="UP000030748">
    <property type="component" value="Unassembled WGS sequence"/>
</dbReference>
<dbReference type="EMBL" id="KI630827">
    <property type="protein sequence ID" value="EYU32617.1"/>
    <property type="molecule type" value="Genomic_DNA"/>
</dbReference>
<gene>
    <name evidence="1" type="ORF">MIMGU_mgv1a019447mg</name>
</gene>
<proteinExistence type="predicted"/>
<dbReference type="eggNOG" id="ENOG502QRN1">
    <property type="taxonomic scope" value="Eukaryota"/>
</dbReference>
<dbReference type="AlphaFoldDB" id="A0A022QV85"/>
<dbReference type="Pfam" id="PF14868">
    <property type="entry name" value="DUF4487"/>
    <property type="match status" value="1"/>
</dbReference>
<sequence length="971" mass="109206">VVENRVQLIKELEELDINEKSEVKSLVESLTTFWENFTCLDISQCTLNKTILDVAAKHLDSDISGCLVQFLVLGTQANIWCRKHLQMTLMSIEDSPEEEHSSFFYQLVLDLLSYSAASYSALARYPVPANKELVVSLENFISEQFNLMKDLVSEIKGAQVAVDAVTRLCKVYAEAEDKNITDSKETEIGDHVIHVINCTVENLCELGTVAATDGGSLVSLLNMSWKGVVSLLHLGKGALASKVNVKGVITNLISLATESLRCAAQTWSSSMTENVSEAEAKRIFLPVKFYLITAVRIISHYQTQALFVYKEIALCAVMIVAFRISLFTMEHLKCASEVSADVLEPTCLHLLNSLLNSAQVRQENKYQILDWLFNSESDISSECINSSHSSLDSIFSVSPDAINKDKTLSLGRVVLFISLLASAPDLDADVRLGIARKLGWLLDILVDEDVYCSILVLQNPTLPGSSENQKLTYQPMFENQKLTYQPMFSAVLHALKTFVIVVASSLAWNEVELFLMENIFHPHFLCWEIVTELWCFILRHAEPDMVNDIVDKLCAVLMLSSQESVLIPESALRKTARIICILVTHGPEFTVDRVYTSIFESSRSQNALNVHVALLMEGFPLNSLSEKKRSIAKQRIVTQYYHFLESFDDVSPGESGSDVYGAPVFALCAALQSHQVSLSDTDMKTLKFLVTIIHKYRTSSDNTTKDNLRRLLSELLGIISNMKHLYSFDEMEEVILELQHLFISKPAPSDNQLFLCKPNLANFMAGLGHVELSDSDDSPRSIAAWELYHMLLKERHWAFTHLAVTAFGYFAARTSCNQLWRFVPQDAALSYDLDLADSPHEDRFMSELKLVLEKETACPTIQASPMFVKEGLVLKDIVRSYLKKRDLGDKLFDVMDIDEDEKPNNSKKRKFPDGICRGVELLQSGLKIMGDGLSQWHQNRDESMEVHEKFLNHFSRLEDVIAHLVSLADSR</sequence>
<reference evidence="1 2" key="1">
    <citation type="journal article" date="2013" name="Proc. Natl. Acad. Sci. U.S.A.">
        <title>Fine-scale variation in meiotic recombination in Mimulus inferred from population shotgun sequencing.</title>
        <authorList>
            <person name="Hellsten U."/>
            <person name="Wright K.M."/>
            <person name="Jenkins J."/>
            <person name="Shu S."/>
            <person name="Yuan Y."/>
            <person name="Wessler S.R."/>
            <person name="Schmutz J."/>
            <person name="Willis J.H."/>
            <person name="Rokhsar D.S."/>
        </authorList>
    </citation>
    <scope>NUCLEOTIDE SEQUENCE [LARGE SCALE GENOMIC DNA]</scope>
    <source>
        <strain evidence="2">cv. DUN x IM62</strain>
    </source>
</reference>
<dbReference type="PANTHER" id="PTHR36702">
    <property type="entry name" value="HOLLIDAY JUNCTION RESOLVASE"/>
    <property type="match status" value="1"/>
</dbReference>
<dbReference type="InterPro" id="IPR027902">
    <property type="entry name" value="DUF4487"/>
</dbReference>